<proteinExistence type="predicted"/>
<feature type="domain" description="Hedgehog/Intein (Hint)" evidence="1">
    <location>
        <begin position="121"/>
        <end position="257"/>
    </location>
</feature>
<dbReference type="STRING" id="871651.SAMN05421688_1609"/>
<dbReference type="Gene3D" id="2.170.16.10">
    <property type="entry name" value="Hedgehog/Intein (Hint) domain"/>
    <property type="match status" value="1"/>
</dbReference>
<dbReference type="Pfam" id="PF13403">
    <property type="entry name" value="Hint_2"/>
    <property type="match status" value="1"/>
</dbReference>
<gene>
    <name evidence="2" type="ORF">SAMN05421688_1609</name>
</gene>
<accession>A0A1I0WPV7</accession>
<organism evidence="2 3">
    <name type="scientific">Poseidonocella pacifica</name>
    <dbReference type="NCBI Taxonomy" id="871651"/>
    <lineage>
        <taxon>Bacteria</taxon>
        <taxon>Pseudomonadati</taxon>
        <taxon>Pseudomonadota</taxon>
        <taxon>Alphaproteobacteria</taxon>
        <taxon>Rhodobacterales</taxon>
        <taxon>Roseobacteraceae</taxon>
        <taxon>Poseidonocella</taxon>
    </lineage>
</organism>
<dbReference type="RefSeq" id="WP_175501219.1">
    <property type="nucleotide sequence ID" value="NZ_FOJU01000002.1"/>
</dbReference>
<evidence type="ECO:0000313" key="3">
    <source>
        <dbReference type="Proteomes" id="UP000198796"/>
    </source>
</evidence>
<protein>
    <submittedName>
        <fullName evidence="2">Hint domain-containing protein</fullName>
    </submittedName>
</protein>
<sequence>MPQSFTDQFILIDPYSPPSTGTVLTPINLTLTDVNDDSDIGRRDGDTIDGSRVTRTFDGDTVTLRIDGVSQTFSGVTFYLQDGRRLFTPTDNSVLREGTFQNSTWVSQQNDIAIPRFGPACFVAGTLIDTPDGRVLVEDLCAGDAVTTVDGTAETLIWAGESAVPGVRALAPVRFEAGAIGNERPLLVSPQHRMLVKGARAELLFGEPEVLVAAVHLVNDKTVRRVEMDTVRYVHLMCDAPVILCSEGTLSESFNPGADWLEGDAALRAELEILFPDLPLGDGAPTARPVPHPRQARALSRP</sequence>
<evidence type="ECO:0000313" key="2">
    <source>
        <dbReference type="EMBL" id="SFA90218.1"/>
    </source>
</evidence>
<evidence type="ECO:0000259" key="1">
    <source>
        <dbReference type="Pfam" id="PF13403"/>
    </source>
</evidence>
<dbReference type="AlphaFoldDB" id="A0A1I0WPV7"/>
<name>A0A1I0WPV7_9RHOB</name>
<reference evidence="2 3" key="1">
    <citation type="submission" date="2016-10" db="EMBL/GenBank/DDBJ databases">
        <authorList>
            <person name="de Groot N.N."/>
        </authorList>
    </citation>
    <scope>NUCLEOTIDE SEQUENCE [LARGE SCALE GENOMIC DNA]</scope>
    <source>
        <strain evidence="2 3">DSM 29316</strain>
    </source>
</reference>
<dbReference type="InterPro" id="IPR028992">
    <property type="entry name" value="Hedgehog/Intein_dom"/>
</dbReference>
<dbReference type="EMBL" id="FOJU01000002">
    <property type="protein sequence ID" value="SFA90218.1"/>
    <property type="molecule type" value="Genomic_DNA"/>
</dbReference>
<dbReference type="Proteomes" id="UP000198796">
    <property type="component" value="Unassembled WGS sequence"/>
</dbReference>
<dbReference type="SUPFAM" id="SSF51294">
    <property type="entry name" value="Hedgehog/intein (Hint) domain"/>
    <property type="match status" value="1"/>
</dbReference>
<keyword evidence="3" id="KW-1185">Reference proteome</keyword>
<dbReference type="InterPro" id="IPR036844">
    <property type="entry name" value="Hint_dom_sf"/>
</dbReference>